<gene>
    <name evidence="1" type="ORF">MAA8898_03574</name>
</gene>
<keyword evidence="2" id="KW-1185">Reference proteome</keyword>
<protein>
    <submittedName>
        <fullName evidence="1">Uncharacterized protein</fullName>
    </submittedName>
</protein>
<dbReference type="EMBL" id="FXYF01000010">
    <property type="protein sequence ID" value="SMX46977.1"/>
    <property type="molecule type" value="Genomic_DNA"/>
</dbReference>
<evidence type="ECO:0000313" key="1">
    <source>
        <dbReference type="EMBL" id="SMX46977.1"/>
    </source>
</evidence>
<dbReference type="AlphaFoldDB" id="A0A238KW90"/>
<evidence type="ECO:0000313" key="2">
    <source>
        <dbReference type="Proteomes" id="UP000207598"/>
    </source>
</evidence>
<sequence length="36" mass="4074">MIDRNARLSLSRQARVLRISLGSIYYQPQPVGDADL</sequence>
<dbReference type="Proteomes" id="UP000207598">
    <property type="component" value="Unassembled WGS sequence"/>
</dbReference>
<accession>A0A238KW90</accession>
<organism evidence="1 2">
    <name type="scientific">Maliponia aquimaris</name>
    <dbReference type="NCBI Taxonomy" id="1673631"/>
    <lineage>
        <taxon>Bacteria</taxon>
        <taxon>Pseudomonadati</taxon>
        <taxon>Pseudomonadota</taxon>
        <taxon>Alphaproteobacteria</taxon>
        <taxon>Rhodobacterales</taxon>
        <taxon>Paracoccaceae</taxon>
        <taxon>Maliponia</taxon>
    </lineage>
</organism>
<name>A0A238KW90_9RHOB</name>
<reference evidence="1 2" key="1">
    <citation type="submission" date="2017-05" db="EMBL/GenBank/DDBJ databases">
        <authorList>
            <person name="Song R."/>
            <person name="Chenine A.L."/>
            <person name="Ruprecht R.M."/>
        </authorList>
    </citation>
    <scope>NUCLEOTIDE SEQUENCE [LARGE SCALE GENOMIC DNA]</scope>
    <source>
        <strain evidence="1 2">CECT 8898</strain>
    </source>
</reference>
<proteinExistence type="predicted"/>